<keyword evidence="6 8" id="KW-1133">Transmembrane helix</keyword>
<evidence type="ECO:0000256" key="3">
    <source>
        <dbReference type="ARBA" id="ARBA00022448"/>
    </source>
</evidence>
<comment type="subcellular location">
    <subcellularLocation>
        <location evidence="1 8">Cell membrane</location>
        <topology evidence="1 8">Multi-pass membrane protein</topology>
    </subcellularLocation>
</comment>
<keyword evidence="5 8" id="KW-0812">Transmembrane</keyword>
<feature type="transmembrane region" description="Helical" evidence="8">
    <location>
        <begin position="100"/>
        <end position="117"/>
    </location>
</feature>
<dbReference type="OrthoDB" id="5195497at2"/>
<keyword evidence="7 8" id="KW-0472">Membrane</keyword>
<evidence type="ECO:0000256" key="6">
    <source>
        <dbReference type="ARBA" id="ARBA00022989"/>
    </source>
</evidence>
<organism evidence="9 10">
    <name type="scientific">Propylenella binzhouense</name>
    <dbReference type="NCBI Taxonomy" id="2555902"/>
    <lineage>
        <taxon>Bacteria</taxon>
        <taxon>Pseudomonadati</taxon>
        <taxon>Pseudomonadota</taxon>
        <taxon>Alphaproteobacteria</taxon>
        <taxon>Hyphomicrobiales</taxon>
        <taxon>Propylenellaceae</taxon>
        <taxon>Propylenella</taxon>
    </lineage>
</organism>
<protein>
    <recommendedName>
        <fullName evidence="8">Probable membrane transporter protein</fullName>
    </recommendedName>
</protein>
<dbReference type="AlphaFoldDB" id="A0A964T280"/>
<name>A0A964T280_9HYPH</name>
<dbReference type="Pfam" id="PF01925">
    <property type="entry name" value="TauE"/>
    <property type="match status" value="1"/>
</dbReference>
<dbReference type="GO" id="GO:0005886">
    <property type="term" value="C:plasma membrane"/>
    <property type="evidence" value="ECO:0007669"/>
    <property type="project" value="UniProtKB-SubCell"/>
</dbReference>
<feature type="transmembrane region" description="Helical" evidence="8">
    <location>
        <begin position="32"/>
        <end position="55"/>
    </location>
</feature>
<keyword evidence="3" id="KW-0813">Transport</keyword>
<dbReference type="EMBL" id="SPKJ01000010">
    <property type="protein sequence ID" value="MYZ47123.1"/>
    <property type="molecule type" value="Genomic_DNA"/>
</dbReference>
<feature type="transmembrane region" description="Helical" evidence="8">
    <location>
        <begin position="228"/>
        <end position="247"/>
    </location>
</feature>
<evidence type="ECO:0000313" key="9">
    <source>
        <dbReference type="EMBL" id="MYZ47123.1"/>
    </source>
</evidence>
<dbReference type="RefSeq" id="WP_161139473.1">
    <property type="nucleotide sequence ID" value="NZ_SPKJ01000010.1"/>
</dbReference>
<dbReference type="InterPro" id="IPR002781">
    <property type="entry name" value="TM_pro_TauE-like"/>
</dbReference>
<proteinExistence type="inferred from homology"/>
<dbReference type="InterPro" id="IPR052017">
    <property type="entry name" value="TSUP"/>
</dbReference>
<keyword evidence="10" id="KW-1185">Reference proteome</keyword>
<evidence type="ECO:0000256" key="2">
    <source>
        <dbReference type="ARBA" id="ARBA00009142"/>
    </source>
</evidence>
<evidence type="ECO:0000256" key="1">
    <source>
        <dbReference type="ARBA" id="ARBA00004651"/>
    </source>
</evidence>
<evidence type="ECO:0000256" key="4">
    <source>
        <dbReference type="ARBA" id="ARBA00022475"/>
    </source>
</evidence>
<keyword evidence="4 8" id="KW-1003">Cell membrane</keyword>
<evidence type="ECO:0000256" key="7">
    <source>
        <dbReference type="ARBA" id="ARBA00023136"/>
    </source>
</evidence>
<sequence length="248" mass="26306">MTDLEILAVMALALGAGSMVKGATGIGIPVVALPILATVVGLPHAIAVQTIPVLFTNIWQVWQFRKVWPELKPLKFLFLGGLVGIPLGTLLLTIIPERALSGMLALLLFLYIGLKVSKPHFVLSMDAGQRLAPVAGVAAGTMQAATGVSAPVSITFLHSLKLTRNGYLFAVALLFALFSVIQIPSLLIAGVMTGPILVQGLLSMIPVLICMPLGAWIGRRLSQRTFDYLVLVLLSVVGVQLLVEAIWG</sequence>
<accession>A0A964T280</accession>
<evidence type="ECO:0000256" key="8">
    <source>
        <dbReference type="RuleBase" id="RU363041"/>
    </source>
</evidence>
<feature type="transmembrane region" description="Helical" evidence="8">
    <location>
        <begin position="196"/>
        <end position="216"/>
    </location>
</feature>
<gene>
    <name evidence="9" type="ORF">E4O86_05285</name>
</gene>
<evidence type="ECO:0000256" key="5">
    <source>
        <dbReference type="ARBA" id="ARBA00022692"/>
    </source>
</evidence>
<feature type="transmembrane region" description="Helical" evidence="8">
    <location>
        <begin position="76"/>
        <end position="94"/>
    </location>
</feature>
<reference evidence="9" key="1">
    <citation type="submission" date="2019-03" db="EMBL/GenBank/DDBJ databases">
        <title>Afifella sp. nov., isolated from activated sludge.</title>
        <authorList>
            <person name="Li Q."/>
            <person name="Liu Y."/>
        </authorList>
    </citation>
    <scope>NUCLEOTIDE SEQUENCE</scope>
    <source>
        <strain evidence="9">L72</strain>
    </source>
</reference>
<evidence type="ECO:0000313" key="10">
    <source>
        <dbReference type="Proteomes" id="UP000773614"/>
    </source>
</evidence>
<dbReference type="PANTHER" id="PTHR30269">
    <property type="entry name" value="TRANSMEMBRANE PROTEIN YFCA"/>
    <property type="match status" value="1"/>
</dbReference>
<comment type="caution">
    <text evidence="9">The sequence shown here is derived from an EMBL/GenBank/DDBJ whole genome shotgun (WGS) entry which is preliminary data.</text>
</comment>
<feature type="transmembrane region" description="Helical" evidence="8">
    <location>
        <begin position="167"/>
        <end position="190"/>
    </location>
</feature>
<dbReference type="Proteomes" id="UP000773614">
    <property type="component" value="Unassembled WGS sequence"/>
</dbReference>
<comment type="similarity">
    <text evidence="2 8">Belongs to the 4-toluene sulfonate uptake permease (TSUP) (TC 2.A.102) family.</text>
</comment>
<dbReference type="PANTHER" id="PTHR30269:SF32">
    <property type="entry name" value="MEMBRANE TRANSPORTER PROTEIN-RELATED"/>
    <property type="match status" value="1"/>
</dbReference>